<proteinExistence type="inferred from homology"/>
<dbReference type="NCBIfam" id="TIGR01145">
    <property type="entry name" value="ATP_synt_delta"/>
    <property type="match status" value="1"/>
</dbReference>
<dbReference type="GO" id="GO:0046933">
    <property type="term" value="F:proton-transporting ATP synthase activity, rotational mechanism"/>
    <property type="evidence" value="ECO:0007669"/>
    <property type="project" value="UniProtKB-UniRule"/>
</dbReference>
<dbReference type="PANTHER" id="PTHR11910">
    <property type="entry name" value="ATP SYNTHASE DELTA CHAIN"/>
    <property type="match status" value="1"/>
</dbReference>
<evidence type="ECO:0000313" key="9">
    <source>
        <dbReference type="EMBL" id="WAV91451.1"/>
    </source>
</evidence>
<dbReference type="InterPro" id="IPR000711">
    <property type="entry name" value="ATPase_OSCP/dsu"/>
</dbReference>
<organism evidence="9">
    <name type="scientific">Oxalobacter aliiformigenes</name>
    <dbReference type="NCBI Taxonomy" id="2946593"/>
    <lineage>
        <taxon>Bacteria</taxon>
        <taxon>Pseudomonadati</taxon>
        <taxon>Pseudomonadota</taxon>
        <taxon>Betaproteobacteria</taxon>
        <taxon>Burkholderiales</taxon>
        <taxon>Oxalobacteraceae</taxon>
        <taxon>Oxalobacter</taxon>
    </lineage>
</organism>
<evidence type="ECO:0000256" key="1">
    <source>
        <dbReference type="ARBA" id="ARBA00004370"/>
    </source>
</evidence>
<protein>
    <recommendedName>
        <fullName evidence="8">ATP synthase subunit delta</fullName>
    </recommendedName>
    <alternativeName>
        <fullName evidence="8">ATP synthase F(1) sector subunit delta</fullName>
    </alternativeName>
    <alternativeName>
        <fullName evidence="8">F-type ATPase subunit delta</fullName>
        <shortName evidence="8">F-ATPase subunit delta</shortName>
    </alternativeName>
</protein>
<name>A0A9E9NRA8_9BURK</name>
<dbReference type="SUPFAM" id="SSF47928">
    <property type="entry name" value="N-terminal domain of the delta subunit of the F1F0-ATP synthase"/>
    <property type="match status" value="1"/>
</dbReference>
<comment type="similarity">
    <text evidence="8">Belongs to the ATPase delta chain family.</text>
</comment>
<evidence type="ECO:0000256" key="4">
    <source>
        <dbReference type="ARBA" id="ARBA00023065"/>
    </source>
</evidence>
<keyword evidence="8" id="KW-1003">Cell membrane</keyword>
<dbReference type="HAMAP" id="MF_01416">
    <property type="entry name" value="ATP_synth_delta_bact"/>
    <property type="match status" value="1"/>
</dbReference>
<comment type="subcellular location">
    <subcellularLocation>
        <location evidence="8">Cell membrane</location>
        <topology evidence="8">Peripheral membrane protein</topology>
    </subcellularLocation>
    <subcellularLocation>
        <location evidence="1">Membrane</location>
    </subcellularLocation>
</comment>
<dbReference type="EMBL" id="CP098248">
    <property type="protein sequence ID" value="WAV97227.1"/>
    <property type="molecule type" value="Genomic_DNA"/>
</dbReference>
<evidence type="ECO:0000256" key="3">
    <source>
        <dbReference type="ARBA" id="ARBA00022781"/>
    </source>
</evidence>
<evidence type="ECO:0000256" key="7">
    <source>
        <dbReference type="ARBA" id="ARBA00023310"/>
    </source>
</evidence>
<evidence type="ECO:0000313" key="11">
    <source>
        <dbReference type="Proteomes" id="UP001164794"/>
    </source>
</evidence>
<comment type="function">
    <text evidence="8">F(1)F(0) ATP synthase produces ATP from ADP in the presence of a proton or sodium gradient. F-type ATPases consist of two structural domains, F(1) containing the extramembraneous catalytic core and F(0) containing the membrane proton channel, linked together by a central stalk and a peripheral stalk. During catalysis, ATP synthesis in the catalytic domain of F(1) is coupled via a rotary mechanism of the central stalk subunits to proton translocation.</text>
</comment>
<evidence type="ECO:0000256" key="8">
    <source>
        <dbReference type="HAMAP-Rule" id="MF_01416"/>
    </source>
</evidence>
<dbReference type="InterPro" id="IPR026015">
    <property type="entry name" value="ATP_synth_OSCP/delta_N_sf"/>
</dbReference>
<reference evidence="9" key="2">
    <citation type="journal article" date="2022" name="Front. Microbiol.">
        <title>New perspectives on an old grouping: The genomic and phenotypic variability of Oxalobacter formigenes and the implications for calcium oxalate stone prevention.</title>
        <authorList>
            <person name="Chmiel J.A."/>
            <person name="Carr C."/>
            <person name="Stuivenberg G.A."/>
            <person name="Venema R."/>
            <person name="Chanyi R.M."/>
            <person name="Al K.F."/>
            <person name="Giguere D."/>
            <person name="Say H."/>
            <person name="Akouris P.P."/>
            <person name="Dominguez Romero S.A."/>
            <person name="Kwong A."/>
            <person name="Tai V."/>
            <person name="Koval S.F."/>
            <person name="Razvi H."/>
            <person name="Bjazevic J."/>
            <person name="Burton J.P."/>
        </authorList>
    </citation>
    <scope>NUCLEOTIDE SEQUENCE</scope>
    <source>
        <strain evidence="9">OxK</strain>
    </source>
</reference>
<keyword evidence="3 8" id="KW-0375">Hydrogen ion transport</keyword>
<dbReference type="Gene3D" id="1.10.520.20">
    <property type="entry name" value="N-terminal domain of the delta subunit of the F1F0-ATP synthase"/>
    <property type="match status" value="1"/>
</dbReference>
<dbReference type="PRINTS" id="PR00125">
    <property type="entry name" value="ATPASEDELTA"/>
</dbReference>
<dbReference type="EMBL" id="CP098251">
    <property type="protein sequence ID" value="WAV91451.1"/>
    <property type="molecule type" value="Genomic_DNA"/>
</dbReference>
<dbReference type="Proteomes" id="UP001164794">
    <property type="component" value="Chromosome"/>
</dbReference>
<dbReference type="Pfam" id="PF00213">
    <property type="entry name" value="OSCP"/>
    <property type="match status" value="1"/>
</dbReference>
<sequence length="170" mass="18897">MDKTTTALPYAEALFQLSQNSGEKGSELVDGFVNQLVAISKNKEFQNLISNPDLQTNEVVDFILLLVKTLKNDKVRNFVSLLPEIGEQYYKLRSTVKSSAHATILSAFPLTQQQLDELMPAIEKRFGRKLNPTVTIDNSVIGGIKVIVDDEVLDLTVSTKLQKMQEVLAS</sequence>
<dbReference type="GO" id="GO:0045259">
    <property type="term" value="C:proton-transporting ATP synthase complex"/>
    <property type="evidence" value="ECO:0007669"/>
    <property type="project" value="UniProtKB-KW"/>
</dbReference>
<comment type="function">
    <text evidence="8">This protein is part of the stalk that links CF(0) to CF(1). It either transmits conformational changes from CF(0) to CF(1) or is implicated in proton conduction.</text>
</comment>
<keyword evidence="11" id="KW-1185">Reference proteome</keyword>
<evidence type="ECO:0000256" key="5">
    <source>
        <dbReference type="ARBA" id="ARBA00023136"/>
    </source>
</evidence>
<dbReference type="Proteomes" id="UP001164819">
    <property type="component" value="Chromosome"/>
</dbReference>
<accession>A0A9E9NRA8</accession>
<evidence type="ECO:0000256" key="6">
    <source>
        <dbReference type="ARBA" id="ARBA00023196"/>
    </source>
</evidence>
<dbReference type="AlphaFoldDB" id="A0A9E9NRA8"/>
<reference evidence="10" key="1">
    <citation type="journal article" date="2022" name="Front. Microbiol.">
        <title>New perspectives on an old grouping: The genomic and phenotypic variability of Oxalobacter formigenes and the implications for calcium oxalate stone prevention.</title>
        <authorList>
            <person name="Chmiel J.A."/>
            <person name="Carr C."/>
            <person name="Stuivenberg G.A."/>
            <person name="Venema R."/>
            <person name="Chanyi R.M."/>
            <person name="Al K.F."/>
            <person name="Giguere D."/>
            <person name="Say H."/>
            <person name="Akouris P.P."/>
            <person name="Dominguez Romero S.A."/>
            <person name="Kwong A."/>
            <person name="Tai V."/>
            <person name="Koval S.F."/>
            <person name="Razvi H."/>
            <person name="Bjazevic J."/>
            <person name="Burton J.P."/>
        </authorList>
    </citation>
    <scope>NUCLEOTIDE SEQUENCE</scope>
    <source>
        <strain evidence="10">HOxNP-1</strain>
    </source>
</reference>
<keyword evidence="4 8" id="KW-0406">Ion transport</keyword>
<evidence type="ECO:0000256" key="2">
    <source>
        <dbReference type="ARBA" id="ARBA00022448"/>
    </source>
</evidence>
<keyword evidence="6 8" id="KW-0139">CF(1)</keyword>
<dbReference type="GO" id="GO:0005886">
    <property type="term" value="C:plasma membrane"/>
    <property type="evidence" value="ECO:0007669"/>
    <property type="project" value="UniProtKB-SubCell"/>
</dbReference>
<keyword evidence="2 8" id="KW-0813">Transport</keyword>
<keyword evidence="5 8" id="KW-0472">Membrane</keyword>
<dbReference type="RefSeq" id="WP_269264696.1">
    <property type="nucleotide sequence ID" value="NZ_CP098247.1"/>
</dbReference>
<evidence type="ECO:0000313" key="10">
    <source>
        <dbReference type="EMBL" id="WAV97227.1"/>
    </source>
</evidence>
<gene>
    <name evidence="8 9" type="primary">atpH</name>
    <name evidence="10" type="ORF">NB645_00215</name>
    <name evidence="9" type="ORF">NB646_01400</name>
</gene>
<keyword evidence="7 8" id="KW-0066">ATP synthesis</keyword>